<dbReference type="PANTHER" id="PTHR45176:SF1">
    <property type="entry name" value="TRANSDUCIN FAMILY PROTEIN _ WD-40 REPEAT FAMILY PROTEIN-RELATED"/>
    <property type="match status" value="1"/>
</dbReference>
<evidence type="ECO:0000313" key="4">
    <source>
        <dbReference type="Proteomes" id="UP000467840"/>
    </source>
</evidence>
<gene>
    <name evidence="3" type="ORF">GH714_007512</name>
</gene>
<keyword evidence="2" id="KW-0472">Membrane</keyword>
<protein>
    <submittedName>
        <fullName evidence="3">Uncharacterized protein</fullName>
    </submittedName>
</protein>
<dbReference type="SUPFAM" id="SSF50978">
    <property type="entry name" value="WD40 repeat-like"/>
    <property type="match status" value="1"/>
</dbReference>
<accession>A0A6A6MV45</accession>
<name>A0A6A6MV45_HEVBR</name>
<evidence type="ECO:0000256" key="2">
    <source>
        <dbReference type="SAM" id="Phobius"/>
    </source>
</evidence>
<dbReference type="InterPro" id="IPR015943">
    <property type="entry name" value="WD40/YVTN_repeat-like_dom_sf"/>
</dbReference>
<reference evidence="3 4" key="1">
    <citation type="journal article" date="2020" name="Mol. Plant">
        <title>The Chromosome-Based Rubber Tree Genome Provides New Insights into Spurge Genome Evolution and Rubber Biosynthesis.</title>
        <authorList>
            <person name="Liu J."/>
            <person name="Shi C."/>
            <person name="Shi C.C."/>
            <person name="Li W."/>
            <person name="Zhang Q.J."/>
            <person name="Zhang Y."/>
            <person name="Li K."/>
            <person name="Lu H.F."/>
            <person name="Shi C."/>
            <person name="Zhu S.T."/>
            <person name="Xiao Z.Y."/>
            <person name="Nan H."/>
            <person name="Yue Y."/>
            <person name="Zhu X.G."/>
            <person name="Wu Y."/>
            <person name="Hong X.N."/>
            <person name="Fan G.Y."/>
            <person name="Tong Y."/>
            <person name="Zhang D."/>
            <person name="Mao C.L."/>
            <person name="Liu Y.L."/>
            <person name="Hao S.J."/>
            <person name="Liu W.Q."/>
            <person name="Lv M.Q."/>
            <person name="Zhang H.B."/>
            <person name="Liu Y."/>
            <person name="Hu-Tang G.R."/>
            <person name="Wang J.P."/>
            <person name="Wang J.H."/>
            <person name="Sun Y.H."/>
            <person name="Ni S.B."/>
            <person name="Chen W.B."/>
            <person name="Zhang X.C."/>
            <person name="Jiao Y.N."/>
            <person name="Eichler E.E."/>
            <person name="Li G.H."/>
            <person name="Liu X."/>
            <person name="Gao L.Z."/>
        </authorList>
    </citation>
    <scope>NUCLEOTIDE SEQUENCE [LARGE SCALE GENOMIC DNA]</scope>
    <source>
        <strain evidence="4">cv. GT1</strain>
        <tissue evidence="3">Leaf</tissue>
    </source>
</reference>
<dbReference type="Proteomes" id="UP000467840">
    <property type="component" value="Chromosome 6"/>
</dbReference>
<keyword evidence="4" id="KW-1185">Reference proteome</keyword>
<sequence>MAKKITLRHTKNMTVIAFHPTQRILAAGDVTGRILIWRGYGNRTFAIGDGGRSVNNEEERPGVRVMMMLIAARRGIGMLLKWKGRSSCGLATRHREEEIFTTNWISTPILHRFSRSFSFLYNQIHLLKMPSMEILKSISGIKLPCSFPETYKGLCSGVAFDHNAGLIALRTENYSIQLYSLFDDRGISEVQVCERNHHPGDDVTVVVTLVTLSLDGSMMITTEVKLAEEGLGGLVCLKFWALGSDNRKFSLSTVVYEPHRMLAFLQLLSILPVVWLSAHLMVGTLRLGFATMDSTERSSAYKF</sequence>
<keyword evidence="1" id="KW-0853">WD repeat</keyword>
<dbReference type="EMBL" id="JAAGAX010000004">
    <property type="protein sequence ID" value="KAF2316947.1"/>
    <property type="molecule type" value="Genomic_DNA"/>
</dbReference>
<keyword evidence="2" id="KW-0812">Transmembrane</keyword>
<feature type="transmembrane region" description="Helical" evidence="2">
    <location>
        <begin position="261"/>
        <end position="282"/>
    </location>
</feature>
<dbReference type="Gene3D" id="2.130.10.10">
    <property type="entry name" value="YVTN repeat-like/Quinoprotein amine dehydrogenase"/>
    <property type="match status" value="1"/>
</dbReference>
<dbReference type="InterPro" id="IPR001680">
    <property type="entry name" value="WD40_rpt"/>
</dbReference>
<comment type="caution">
    <text evidence="3">The sequence shown here is derived from an EMBL/GenBank/DDBJ whole genome shotgun (WGS) entry which is preliminary data.</text>
</comment>
<keyword evidence="2" id="KW-1133">Transmembrane helix</keyword>
<dbReference type="PROSITE" id="PS50082">
    <property type="entry name" value="WD_REPEATS_2"/>
    <property type="match status" value="1"/>
</dbReference>
<proteinExistence type="predicted"/>
<dbReference type="InterPro" id="IPR036322">
    <property type="entry name" value="WD40_repeat_dom_sf"/>
</dbReference>
<dbReference type="PANTHER" id="PTHR45176">
    <property type="entry name" value="TRANSDUCIN FAMILY PROTEIN / WD-40 REPEAT FAMILY PROTEIN-RELATED"/>
    <property type="match status" value="1"/>
</dbReference>
<evidence type="ECO:0000313" key="3">
    <source>
        <dbReference type="EMBL" id="KAF2316947.1"/>
    </source>
</evidence>
<feature type="repeat" description="WD" evidence="1">
    <location>
        <begin position="6"/>
        <end position="37"/>
    </location>
</feature>
<evidence type="ECO:0000256" key="1">
    <source>
        <dbReference type="PROSITE-ProRule" id="PRU00221"/>
    </source>
</evidence>
<organism evidence="3 4">
    <name type="scientific">Hevea brasiliensis</name>
    <name type="common">Para rubber tree</name>
    <name type="synonym">Siphonia brasiliensis</name>
    <dbReference type="NCBI Taxonomy" id="3981"/>
    <lineage>
        <taxon>Eukaryota</taxon>
        <taxon>Viridiplantae</taxon>
        <taxon>Streptophyta</taxon>
        <taxon>Embryophyta</taxon>
        <taxon>Tracheophyta</taxon>
        <taxon>Spermatophyta</taxon>
        <taxon>Magnoliopsida</taxon>
        <taxon>eudicotyledons</taxon>
        <taxon>Gunneridae</taxon>
        <taxon>Pentapetalae</taxon>
        <taxon>rosids</taxon>
        <taxon>fabids</taxon>
        <taxon>Malpighiales</taxon>
        <taxon>Euphorbiaceae</taxon>
        <taxon>Crotonoideae</taxon>
        <taxon>Micrandreae</taxon>
        <taxon>Hevea</taxon>
    </lineage>
</organism>
<dbReference type="AlphaFoldDB" id="A0A6A6MV45"/>